<feature type="compositionally biased region" description="Polar residues" evidence="1">
    <location>
        <begin position="13"/>
        <end position="25"/>
    </location>
</feature>
<accession>A0A9D4C3Q1</accession>
<evidence type="ECO:0000313" key="2">
    <source>
        <dbReference type="EMBL" id="KAH3716557.1"/>
    </source>
</evidence>
<dbReference type="AlphaFoldDB" id="A0A9D4C3Q1"/>
<comment type="caution">
    <text evidence="2">The sequence shown here is derived from an EMBL/GenBank/DDBJ whole genome shotgun (WGS) entry which is preliminary data.</text>
</comment>
<name>A0A9D4C3Q1_DREPO</name>
<reference evidence="2" key="1">
    <citation type="journal article" date="2019" name="bioRxiv">
        <title>The Genome of the Zebra Mussel, Dreissena polymorpha: A Resource for Invasive Species Research.</title>
        <authorList>
            <person name="McCartney M.A."/>
            <person name="Auch B."/>
            <person name="Kono T."/>
            <person name="Mallez S."/>
            <person name="Zhang Y."/>
            <person name="Obille A."/>
            <person name="Becker A."/>
            <person name="Abrahante J.E."/>
            <person name="Garbe J."/>
            <person name="Badalamenti J.P."/>
            <person name="Herman A."/>
            <person name="Mangelson H."/>
            <person name="Liachko I."/>
            <person name="Sullivan S."/>
            <person name="Sone E.D."/>
            <person name="Koren S."/>
            <person name="Silverstein K.A.T."/>
            <person name="Beckman K.B."/>
            <person name="Gohl D.M."/>
        </authorList>
    </citation>
    <scope>NUCLEOTIDE SEQUENCE</scope>
    <source>
        <strain evidence="2">Duluth1</strain>
        <tissue evidence="2">Whole animal</tissue>
    </source>
</reference>
<protein>
    <submittedName>
        <fullName evidence="2">Uncharacterized protein</fullName>
    </submittedName>
</protein>
<dbReference type="EMBL" id="JAIWYP010000013">
    <property type="protein sequence ID" value="KAH3716557.1"/>
    <property type="molecule type" value="Genomic_DNA"/>
</dbReference>
<proteinExistence type="predicted"/>
<dbReference type="Proteomes" id="UP000828390">
    <property type="component" value="Unassembled WGS sequence"/>
</dbReference>
<sequence length="110" mass="11085">MNRGFTGDDWDEQGTNGASSTATPPQSYCNAPVVAGFAPSPGIATVIGKPAPCQDATGIHRGSAAALPATTVGLMPLRYIGALHERCRLSPGLHPGITDDNWGSAGASPG</sequence>
<reference evidence="2" key="2">
    <citation type="submission" date="2020-11" db="EMBL/GenBank/DDBJ databases">
        <authorList>
            <person name="McCartney M.A."/>
            <person name="Auch B."/>
            <person name="Kono T."/>
            <person name="Mallez S."/>
            <person name="Becker A."/>
            <person name="Gohl D.M."/>
            <person name="Silverstein K.A.T."/>
            <person name="Koren S."/>
            <person name="Bechman K.B."/>
            <person name="Herman A."/>
            <person name="Abrahante J.E."/>
            <person name="Garbe J."/>
        </authorList>
    </citation>
    <scope>NUCLEOTIDE SEQUENCE</scope>
    <source>
        <strain evidence="2">Duluth1</strain>
        <tissue evidence="2">Whole animal</tissue>
    </source>
</reference>
<keyword evidence="3" id="KW-1185">Reference proteome</keyword>
<evidence type="ECO:0000313" key="3">
    <source>
        <dbReference type="Proteomes" id="UP000828390"/>
    </source>
</evidence>
<feature type="region of interest" description="Disordered" evidence="1">
    <location>
        <begin position="1"/>
        <end position="25"/>
    </location>
</feature>
<gene>
    <name evidence="2" type="ORF">DPMN_059281</name>
</gene>
<organism evidence="2 3">
    <name type="scientific">Dreissena polymorpha</name>
    <name type="common">Zebra mussel</name>
    <name type="synonym">Mytilus polymorpha</name>
    <dbReference type="NCBI Taxonomy" id="45954"/>
    <lineage>
        <taxon>Eukaryota</taxon>
        <taxon>Metazoa</taxon>
        <taxon>Spiralia</taxon>
        <taxon>Lophotrochozoa</taxon>
        <taxon>Mollusca</taxon>
        <taxon>Bivalvia</taxon>
        <taxon>Autobranchia</taxon>
        <taxon>Heteroconchia</taxon>
        <taxon>Euheterodonta</taxon>
        <taxon>Imparidentia</taxon>
        <taxon>Neoheterodontei</taxon>
        <taxon>Myida</taxon>
        <taxon>Dreissenoidea</taxon>
        <taxon>Dreissenidae</taxon>
        <taxon>Dreissena</taxon>
    </lineage>
</organism>
<evidence type="ECO:0000256" key="1">
    <source>
        <dbReference type="SAM" id="MobiDB-lite"/>
    </source>
</evidence>